<reference evidence="2 3" key="1">
    <citation type="journal article" date="2014" name="PLoS Genet.">
        <title>Phylogenetically driven sequencing of extremely halophilic archaea reveals strategies for static and dynamic osmo-response.</title>
        <authorList>
            <person name="Becker E.A."/>
            <person name="Seitzer P.M."/>
            <person name="Tritt A."/>
            <person name="Larsen D."/>
            <person name="Krusor M."/>
            <person name="Yao A.I."/>
            <person name="Wu D."/>
            <person name="Madern D."/>
            <person name="Eisen J.A."/>
            <person name="Darling A.E."/>
            <person name="Facciotti M.T."/>
        </authorList>
    </citation>
    <scope>NUCLEOTIDE SEQUENCE [LARGE SCALE GENOMIC DNA]</scope>
    <source>
        <strain evidence="2 3">DSM 10524</strain>
    </source>
</reference>
<feature type="compositionally biased region" description="Basic and acidic residues" evidence="1">
    <location>
        <begin position="22"/>
        <end position="42"/>
    </location>
</feature>
<comment type="caution">
    <text evidence="2">The sequence shown here is derived from an EMBL/GenBank/DDBJ whole genome shotgun (WGS) entry which is preliminary data.</text>
</comment>
<organism evidence="2 3">
    <name type="scientific">Natronococcus amylolyticus DSM 10524</name>
    <dbReference type="NCBI Taxonomy" id="1227497"/>
    <lineage>
        <taxon>Archaea</taxon>
        <taxon>Methanobacteriati</taxon>
        <taxon>Methanobacteriota</taxon>
        <taxon>Stenosarchaea group</taxon>
        <taxon>Halobacteria</taxon>
        <taxon>Halobacteriales</taxon>
        <taxon>Natrialbaceae</taxon>
        <taxon>Natronococcus</taxon>
    </lineage>
</organism>
<keyword evidence="3" id="KW-1185">Reference proteome</keyword>
<sequence>MTVGWRSPLGGPRYDGPGLGEPAREECRLEGRNREASTDRRQVMDVDVATECKHAAHHRLGRTAG</sequence>
<evidence type="ECO:0000313" key="2">
    <source>
        <dbReference type="EMBL" id="ELY53920.1"/>
    </source>
</evidence>
<feature type="region of interest" description="Disordered" evidence="1">
    <location>
        <begin position="1"/>
        <end position="42"/>
    </location>
</feature>
<dbReference type="Proteomes" id="UP000011688">
    <property type="component" value="Unassembled WGS sequence"/>
</dbReference>
<name>L9WWS4_9EURY</name>
<dbReference type="AlphaFoldDB" id="L9WWS4"/>
<evidence type="ECO:0000256" key="1">
    <source>
        <dbReference type="SAM" id="MobiDB-lite"/>
    </source>
</evidence>
<dbReference type="EMBL" id="AOIB01000039">
    <property type="protein sequence ID" value="ELY53920.1"/>
    <property type="molecule type" value="Genomic_DNA"/>
</dbReference>
<gene>
    <name evidence="2" type="ORF">C491_20627</name>
</gene>
<evidence type="ECO:0000313" key="3">
    <source>
        <dbReference type="Proteomes" id="UP000011688"/>
    </source>
</evidence>
<protein>
    <submittedName>
        <fullName evidence="2">Uncharacterized protein</fullName>
    </submittedName>
</protein>
<proteinExistence type="predicted"/>
<accession>L9WWS4</accession>